<comment type="caution">
    <text evidence="9">The sequence shown here is derived from an EMBL/GenBank/DDBJ whole genome shotgun (WGS) entry which is preliminary data.</text>
</comment>
<dbReference type="EMBL" id="PGTN01000004">
    <property type="protein sequence ID" value="PJF48879.1"/>
    <property type="molecule type" value="Genomic_DNA"/>
</dbReference>
<feature type="transmembrane region" description="Helical" evidence="7">
    <location>
        <begin position="113"/>
        <end position="129"/>
    </location>
</feature>
<evidence type="ECO:0000256" key="7">
    <source>
        <dbReference type="RuleBase" id="RU363032"/>
    </source>
</evidence>
<dbReference type="AlphaFoldDB" id="A0A2M8QGG1"/>
<feature type="transmembrane region" description="Helical" evidence="7">
    <location>
        <begin position="372"/>
        <end position="390"/>
    </location>
</feature>
<comment type="subcellular location">
    <subcellularLocation>
        <location evidence="1 7">Cell membrane</location>
        <topology evidence="1 7">Multi-pass membrane protein</topology>
    </subcellularLocation>
</comment>
<feature type="transmembrane region" description="Helical" evidence="7">
    <location>
        <begin position="87"/>
        <end position="106"/>
    </location>
</feature>
<comment type="similarity">
    <text evidence="7">Belongs to the binding-protein-dependent transport system permease family.</text>
</comment>
<feature type="transmembrane region" description="Helical" evidence="7">
    <location>
        <begin position="163"/>
        <end position="183"/>
    </location>
</feature>
<dbReference type="InterPro" id="IPR035906">
    <property type="entry name" value="MetI-like_sf"/>
</dbReference>
<dbReference type="Gene3D" id="1.10.3720.10">
    <property type="entry name" value="MetI-like"/>
    <property type="match status" value="1"/>
</dbReference>
<proteinExistence type="inferred from homology"/>
<evidence type="ECO:0000259" key="8">
    <source>
        <dbReference type="PROSITE" id="PS50928"/>
    </source>
</evidence>
<evidence type="ECO:0000256" key="3">
    <source>
        <dbReference type="ARBA" id="ARBA00022475"/>
    </source>
</evidence>
<sequence length="402" mass="43657">MSTTTTSLPARAEALPPPTERYTVLGWLHKNLFSTWYNALLTVIFGVVVILLLRSALEWALTQARWEVITANLRLFMVGQYPAAATWRAWACVVLLALLIGLSWGIWGRNQRAGAITFGALPFLLAILAHGEARVALLIVGVAGAIGFALSRWRSAQLQRITILGWVIYFPLVILLISGLGSADGPLSLVTTNLWGGLLLTLLLTVVGIVFSFPLGVLLALGRQSSLPIVRALCVIYIEVIRGVPLITVLFMAQLMLPLFLPGVTIDRVVRAMAGIVLFSAAYLAENVRGGLQAIPRGQYEAARALGLNTWKMMLLIILPQALKAVIPILVGQFIALFKDTSLVVIVGLLDLMGIAKAVLAQPDFLGLQAEVYLFVALVYGVFCYLMSAFSQRLEARLNAAR</sequence>
<feature type="domain" description="ABC transmembrane type-1" evidence="8">
    <location>
        <begin position="198"/>
        <end position="391"/>
    </location>
</feature>
<evidence type="ECO:0000256" key="2">
    <source>
        <dbReference type="ARBA" id="ARBA00022448"/>
    </source>
</evidence>
<dbReference type="Proteomes" id="UP000230790">
    <property type="component" value="Unassembled WGS sequence"/>
</dbReference>
<dbReference type="PANTHER" id="PTHR30614">
    <property type="entry name" value="MEMBRANE COMPONENT OF AMINO ACID ABC TRANSPORTER"/>
    <property type="match status" value="1"/>
</dbReference>
<name>A0A2M8QGG1_9CHLR</name>
<dbReference type="NCBIfam" id="TIGR01726">
    <property type="entry name" value="HEQRo_perm_3TM"/>
    <property type="match status" value="1"/>
</dbReference>
<evidence type="ECO:0000256" key="4">
    <source>
        <dbReference type="ARBA" id="ARBA00022692"/>
    </source>
</evidence>
<feature type="transmembrane region" description="Helical" evidence="7">
    <location>
        <begin position="135"/>
        <end position="151"/>
    </location>
</feature>
<evidence type="ECO:0000313" key="10">
    <source>
        <dbReference type="Proteomes" id="UP000230790"/>
    </source>
</evidence>
<reference evidence="9 10" key="1">
    <citation type="submission" date="2017-11" db="EMBL/GenBank/DDBJ databases">
        <title>Evolution of Phototrophy in the Chloroflexi Phylum Driven by Horizontal Gene Transfer.</title>
        <authorList>
            <person name="Ward L.M."/>
            <person name="Hemp J."/>
            <person name="Shih P.M."/>
            <person name="Mcglynn S.E."/>
            <person name="Fischer W."/>
        </authorList>
    </citation>
    <scope>NUCLEOTIDE SEQUENCE [LARGE SCALE GENOMIC DNA]</scope>
    <source>
        <strain evidence="9">JP3_7</strain>
    </source>
</reference>
<evidence type="ECO:0000256" key="5">
    <source>
        <dbReference type="ARBA" id="ARBA00022989"/>
    </source>
</evidence>
<protein>
    <submittedName>
        <fullName evidence="9">Amino acid ABC transporter permease</fullName>
    </submittedName>
</protein>
<evidence type="ECO:0000256" key="1">
    <source>
        <dbReference type="ARBA" id="ARBA00004651"/>
    </source>
</evidence>
<dbReference type="InterPro" id="IPR010065">
    <property type="entry name" value="AA_ABC_transptr_permease_3TM"/>
</dbReference>
<feature type="transmembrane region" description="Helical" evidence="7">
    <location>
        <begin position="36"/>
        <end position="57"/>
    </location>
</feature>
<dbReference type="Pfam" id="PF00528">
    <property type="entry name" value="BPD_transp_1"/>
    <property type="match status" value="1"/>
</dbReference>
<evidence type="ECO:0000256" key="6">
    <source>
        <dbReference type="ARBA" id="ARBA00023136"/>
    </source>
</evidence>
<evidence type="ECO:0000313" key="9">
    <source>
        <dbReference type="EMBL" id="PJF48879.1"/>
    </source>
</evidence>
<feature type="transmembrane region" description="Helical" evidence="7">
    <location>
        <begin position="195"/>
        <end position="221"/>
    </location>
</feature>
<dbReference type="InterPro" id="IPR043429">
    <property type="entry name" value="ArtM/GltK/GlnP/TcyL/YhdX-like"/>
</dbReference>
<dbReference type="GO" id="GO:0043190">
    <property type="term" value="C:ATP-binding cassette (ABC) transporter complex"/>
    <property type="evidence" value="ECO:0007669"/>
    <property type="project" value="InterPro"/>
</dbReference>
<keyword evidence="3" id="KW-1003">Cell membrane</keyword>
<dbReference type="GO" id="GO:0022857">
    <property type="term" value="F:transmembrane transporter activity"/>
    <property type="evidence" value="ECO:0007669"/>
    <property type="project" value="InterPro"/>
</dbReference>
<dbReference type="InterPro" id="IPR000515">
    <property type="entry name" value="MetI-like"/>
</dbReference>
<feature type="transmembrane region" description="Helical" evidence="7">
    <location>
        <begin position="342"/>
        <end position="360"/>
    </location>
</feature>
<dbReference type="PANTHER" id="PTHR30614:SF41">
    <property type="entry name" value="INNER MEMBRANE AMINO-ACID ABC TRANSPORTER PERMEASE PROTEIN YHDY"/>
    <property type="match status" value="1"/>
</dbReference>
<keyword evidence="2 7" id="KW-0813">Transport</keyword>
<keyword evidence="5 7" id="KW-1133">Transmembrane helix</keyword>
<dbReference type="CDD" id="cd06261">
    <property type="entry name" value="TM_PBP2"/>
    <property type="match status" value="1"/>
</dbReference>
<gene>
    <name evidence="9" type="ORF">CUN48_01050</name>
</gene>
<keyword evidence="4 7" id="KW-0812">Transmembrane</keyword>
<accession>A0A2M8QGG1</accession>
<feature type="transmembrane region" description="Helical" evidence="7">
    <location>
        <begin position="233"/>
        <end position="257"/>
    </location>
</feature>
<dbReference type="SUPFAM" id="SSF161098">
    <property type="entry name" value="MetI-like"/>
    <property type="match status" value="1"/>
</dbReference>
<organism evidence="9 10">
    <name type="scientific">Candidatus Thermofonsia Clade 3 bacterium</name>
    <dbReference type="NCBI Taxonomy" id="2364212"/>
    <lineage>
        <taxon>Bacteria</taxon>
        <taxon>Bacillati</taxon>
        <taxon>Chloroflexota</taxon>
        <taxon>Candidatus Thermofontia</taxon>
        <taxon>Candidatus Thermofonsia Clade 3</taxon>
    </lineage>
</organism>
<dbReference type="PROSITE" id="PS50928">
    <property type="entry name" value="ABC_TM1"/>
    <property type="match status" value="1"/>
</dbReference>
<feature type="transmembrane region" description="Helical" evidence="7">
    <location>
        <begin position="314"/>
        <end position="336"/>
    </location>
</feature>
<dbReference type="GO" id="GO:0006865">
    <property type="term" value="P:amino acid transport"/>
    <property type="evidence" value="ECO:0007669"/>
    <property type="project" value="TreeGrafter"/>
</dbReference>
<keyword evidence="6 7" id="KW-0472">Membrane</keyword>